<dbReference type="InterPro" id="IPR008042">
    <property type="entry name" value="Retrotrans_Pao"/>
</dbReference>
<feature type="region of interest" description="Disordered" evidence="2">
    <location>
        <begin position="469"/>
        <end position="495"/>
    </location>
</feature>
<dbReference type="Gene3D" id="1.10.340.70">
    <property type="match status" value="1"/>
</dbReference>
<name>A0A7J6MPV6_PERCH</name>
<dbReference type="EMBL" id="JAAPAO010000093">
    <property type="protein sequence ID" value="KAF4673001.1"/>
    <property type="molecule type" value="Genomic_DNA"/>
</dbReference>
<dbReference type="PROSITE" id="PS50222">
    <property type="entry name" value="EF_HAND_2"/>
    <property type="match status" value="2"/>
</dbReference>
<feature type="region of interest" description="Disordered" evidence="2">
    <location>
        <begin position="1"/>
        <end position="75"/>
    </location>
</feature>
<feature type="compositionally biased region" description="Basic and acidic residues" evidence="2">
    <location>
        <begin position="2092"/>
        <end position="2105"/>
    </location>
</feature>
<dbReference type="GO" id="GO:0005509">
    <property type="term" value="F:calcium ion binding"/>
    <property type="evidence" value="ECO:0007669"/>
    <property type="project" value="InterPro"/>
</dbReference>
<dbReference type="InterPro" id="IPR018247">
    <property type="entry name" value="EF_Hand_1_Ca_BS"/>
</dbReference>
<feature type="domain" description="EF-hand" evidence="3">
    <location>
        <begin position="2363"/>
        <end position="2398"/>
    </location>
</feature>
<feature type="compositionally biased region" description="Basic and acidic residues" evidence="2">
    <location>
        <begin position="21"/>
        <end position="33"/>
    </location>
</feature>
<dbReference type="SUPFAM" id="SSF53098">
    <property type="entry name" value="Ribonuclease H-like"/>
    <property type="match status" value="1"/>
</dbReference>
<keyword evidence="6" id="KW-1185">Reference proteome</keyword>
<dbReference type="Pfam" id="PF13499">
    <property type="entry name" value="EF-hand_7"/>
    <property type="match status" value="1"/>
</dbReference>
<dbReference type="OrthoDB" id="26525at2759"/>
<dbReference type="Gene3D" id="3.30.70.270">
    <property type="match status" value="1"/>
</dbReference>
<dbReference type="InterPro" id="IPR001584">
    <property type="entry name" value="Integrase_cat-core"/>
</dbReference>
<evidence type="ECO:0000259" key="3">
    <source>
        <dbReference type="PROSITE" id="PS50222"/>
    </source>
</evidence>
<dbReference type="SUPFAM" id="SSF56672">
    <property type="entry name" value="DNA/RNA polymerases"/>
    <property type="match status" value="1"/>
</dbReference>
<dbReference type="SUPFAM" id="SSF47473">
    <property type="entry name" value="EF-hand"/>
    <property type="match status" value="1"/>
</dbReference>
<feature type="compositionally biased region" description="Basic and acidic residues" evidence="2">
    <location>
        <begin position="2154"/>
        <end position="2165"/>
    </location>
</feature>
<feature type="region of interest" description="Disordered" evidence="2">
    <location>
        <begin position="2091"/>
        <end position="2166"/>
    </location>
</feature>
<dbReference type="InterPro" id="IPR043128">
    <property type="entry name" value="Rev_trsase/Diguanyl_cyclase"/>
</dbReference>
<keyword evidence="1" id="KW-0106">Calcium</keyword>
<dbReference type="PROSITE" id="PS00018">
    <property type="entry name" value="EF_HAND_1"/>
    <property type="match status" value="1"/>
</dbReference>
<dbReference type="InterPro" id="IPR041588">
    <property type="entry name" value="Integrase_H2C2"/>
</dbReference>
<dbReference type="GO" id="GO:0015074">
    <property type="term" value="P:DNA integration"/>
    <property type="evidence" value="ECO:0007669"/>
    <property type="project" value="InterPro"/>
</dbReference>
<dbReference type="PANTHER" id="PTHR37984:SF5">
    <property type="entry name" value="PROTEIN NYNRIN-LIKE"/>
    <property type="match status" value="1"/>
</dbReference>
<dbReference type="InterPro" id="IPR012337">
    <property type="entry name" value="RNaseH-like_sf"/>
</dbReference>
<evidence type="ECO:0008006" key="7">
    <source>
        <dbReference type="Google" id="ProtNLM"/>
    </source>
</evidence>
<comment type="caution">
    <text evidence="5">The sequence shown here is derived from an EMBL/GenBank/DDBJ whole genome shotgun (WGS) entry which is preliminary data.</text>
</comment>
<feature type="compositionally biased region" description="Basic and acidic residues" evidence="2">
    <location>
        <begin position="2114"/>
        <end position="2139"/>
    </location>
</feature>
<evidence type="ECO:0000313" key="6">
    <source>
        <dbReference type="Proteomes" id="UP000591131"/>
    </source>
</evidence>
<proteinExistence type="predicted"/>
<dbReference type="Proteomes" id="UP000591131">
    <property type="component" value="Unassembled WGS sequence"/>
</dbReference>
<dbReference type="InterPro" id="IPR050951">
    <property type="entry name" value="Retrovirus_Pol_polyprotein"/>
</dbReference>
<dbReference type="PROSITE" id="PS50994">
    <property type="entry name" value="INTEGRASE"/>
    <property type="match status" value="1"/>
</dbReference>
<dbReference type="InterPro" id="IPR011992">
    <property type="entry name" value="EF-hand-dom_pair"/>
</dbReference>
<dbReference type="InterPro" id="IPR002048">
    <property type="entry name" value="EF_hand_dom"/>
</dbReference>
<evidence type="ECO:0000313" key="5">
    <source>
        <dbReference type="EMBL" id="KAF4673001.1"/>
    </source>
</evidence>
<dbReference type="InterPro" id="IPR036397">
    <property type="entry name" value="RNaseH_sf"/>
</dbReference>
<protein>
    <recommendedName>
        <fullName evidence="7">Integrase catalytic domain-containing protein</fullName>
    </recommendedName>
</protein>
<evidence type="ECO:0000256" key="2">
    <source>
        <dbReference type="SAM" id="MobiDB-lite"/>
    </source>
</evidence>
<sequence length="2530" mass="287011">MVELLHDIPDPSNETIPPTNEHNHPRNDIADIRRSRRLAGELPTPRSLSEIQRQARRRDSHHGLEDHHHEQFARRPLQEHQRLIRDHTVQYNPCLQDTLPVLTARRHSLPQELDISPTGQRQRLPREFDVSPTGQQQRLPQEFEIPDKAQILKSRQMAHNFDEYKPTAQPQSRRAQNNGHARQAFEVRDHRNEDYIKYPTTKEPPAGVNDIIAENEQRDIHRSATYLAETWRKKKLPVYTGEDETDGGISFSNLRRKWEAFCQQEWVSHESPAAVRAFLSACISEELAVDIKDDQYNYVDVQPNRRSYYKQFYHYTLRYLGTNHQDKSVITGLIQQILTDKQGGRKLSDFFKATNERLRELEYCSVDKHSQLHPLHVGFSLQACLGAPFRSWWYDVCKEMGGSDNITTFDDLRHIMRALVKKAQALRQQRPDGYNAEGQYVGLPGEGQVYYANNNTNKNNQYLTLQHGHAPAPTTEEEALQQARQTTGKGEDSRVRQQNYIKDSRKPNCLRCFDRNGDHDDNSCPEEKPKRQHARCRCGSARHQQQSCPLSDKDLKCLRCHNDERAGLPHRSGMCPLSLEQLKKADDDYQQNEFMEAGSHPVATRICVGPRLLADVILDSGAGRCYGQARFLRWLAGQQGVQLTWDDAEVNNAVGPVGNSLDVKGSCKLVVWPQKAADDDSKVKIKIYVVERLIPQLIIGVSGLRLLRVGLMFGPDGIRGYSGLTPPVHLEKVDRQIVHKYMSKGTEETVNQEADNITCLFDTVNFVGLCDEPGDDYTQDLLIPAGVAESEEAKVTTGVLAKTKRGLSLIEALRHPLGTFRGIILDEKNSTNEHLSYRALHDFNWTRRPTPTPTNRNATERQAHKLFNTLSKKKLQAAYNDVIKQYEEFGHIKRIAPNQIDNYYYTPHFPVEKADNNRTTRIRPVYDWRRCNPLQRLPPPQDVSMWPSITVTRCYPFAAWSDLKNAYLFDRTPLATRRSHGFMLYEVEKGVASLRHYHFLGLPMGSSSSAAALQTTTGILMEISNEASVARMCSDVITPAAPIWDTLVDHQADEEELQGLPEEDLYGPSPAALALAEILQLQDESKKMVSAEDSPDGACNSVHPRWSMLWKSGSRRVKFVDDVTTGAQTKAQLLSLRQDEKVCAQKIGHMFNDAKEKHSDDDKSAEGFGLVWTGAAEGDQLKPRKVKISSAGSGAIQKLTVRNVLSLLHQAYDIIGVLSWTLMPIKLILRQCYTSRLQYDDFIPDKQTNEVLKTIDNFNKAIDETTIPRYIDVSRVVVLYADASAHGLGYAISNVDAVFNTIESIVRKETLALEHGLPALLERARDFPYSPHRVYYVLTDSSIVLQRIEKVLRHRSGVTKTVWKTPKGWSSWEVNHCKSIVNLLHELEQLAGAESVHFAHCPGLANLADGYSRGSNPFNEHFYEVENFLHELNSNINKGPALGTNHLVGFAADLEEETQLMDTPKENEVTEATANLYKEIVDAQAEDPYTQICVFLLAEQDTDTNNLSSHLQERLREWSHAERAKVRALFFARVEDGRKVLHLAVGRTIVENDESKAPLYIPETVRGSVISKLHSFYCHQPAKFLIAYAERHYYFKGLRKAIKAYSRSCPGCQRSRGPKVWPDTRPRVIPRDFEVNTVLALDWVGPARDPTDSGTAVPFVGGHGQLLQPLTDDQAPKHCLEDKSAQSAKILVDFHLTKHGYPQYFVVDQDKSFTGKLFVGWAASLGMVVVTQAPYAAFRRSYLERQHQEFWALIRAIREEQQAKGCPLSPWYTIVPQVSAVLNATPIVDDISPNDLVFNTPPKPPPSIAPRPHHSPNLEAFISRHESAQVYDDDKYKQYVAEKRDSYQNMLKTFHEHTLQRLRRTAIKMAEKSRRRQTPTITPYRKGDLLWLATNGISKLKPRWTGPVRVVGGEEVTGSAQLLSIASLGGRPRGQVHIANVKLAILDAHQIEIYTKMETSEPSNTRQHCCRAGVFPVSGDIPMVKSDKFPDIRYFMMESDKEDSHLVVARSVCDIWTESTPELYDSYKGDAPFSCGVLGVPCVFQDVYAEQIRYHKEQLLENRKRLKKVLREQARPLPSEAATSVAVGTPRCWRDRRQGTPEKRKLLSSTPESFKLRLGDASRSEWKKGGADGSGEHGLEFIGPLKPTIPRTPKGREERKSEGNKAIRSPFRRRDVFRPVMVSPARPDLVKMGRQRGKTTSFEAWLQKQREIEAREADRARARETTGGLLQLVKPSSRPTTPRKKSIVLEVPVDLGSHSHAADLVRSRTLQVESVSKVPAGEDRKKAQSEASLSSSRNSMDDFLLKRRQRLPIRTSGILFNNSLLSCDLHPTLEMLPTIFMHIVSDEETRLRELAKRYGMSILDAEKVKQEFDRFDTDKSGAIEREEFDNIVRTLLGAKEKYDLSEKRLEEFWKMLDTDGSGSANLEEFLGFFRKYFWSKDGDPPGSQLNLLDCIGRVPPWSEERIDEIAFPELRQLFFEELEPVGSDSSDEEGGEGEETYVEVETGRTKLQRAVLLGTLQNKLRRAATD</sequence>
<dbReference type="InterPro" id="IPR043502">
    <property type="entry name" value="DNA/RNA_pol_sf"/>
</dbReference>
<dbReference type="PANTHER" id="PTHR37984">
    <property type="entry name" value="PROTEIN CBG26694"/>
    <property type="match status" value="1"/>
</dbReference>
<dbReference type="Gene3D" id="3.30.420.10">
    <property type="entry name" value="Ribonuclease H-like superfamily/Ribonuclease H"/>
    <property type="match status" value="1"/>
</dbReference>
<feature type="compositionally biased region" description="Basic and acidic residues" evidence="2">
    <location>
        <begin position="61"/>
        <end position="75"/>
    </location>
</feature>
<organism evidence="5 6">
    <name type="scientific">Perkinsus chesapeaki</name>
    <name type="common">Clam parasite</name>
    <name type="synonym">Perkinsus andrewsi</name>
    <dbReference type="NCBI Taxonomy" id="330153"/>
    <lineage>
        <taxon>Eukaryota</taxon>
        <taxon>Sar</taxon>
        <taxon>Alveolata</taxon>
        <taxon>Perkinsozoa</taxon>
        <taxon>Perkinsea</taxon>
        <taxon>Perkinsida</taxon>
        <taxon>Perkinsidae</taxon>
        <taxon>Perkinsus</taxon>
    </lineage>
</organism>
<accession>A0A7J6MPV6</accession>
<dbReference type="Pfam" id="PF17921">
    <property type="entry name" value="Integrase_H2C2"/>
    <property type="match status" value="1"/>
</dbReference>
<dbReference type="CDD" id="cd00051">
    <property type="entry name" value="EFh"/>
    <property type="match status" value="1"/>
</dbReference>
<feature type="domain" description="Integrase catalytic" evidence="4">
    <location>
        <begin position="1622"/>
        <end position="1809"/>
    </location>
</feature>
<dbReference type="Gene3D" id="1.10.238.10">
    <property type="entry name" value="EF-hand"/>
    <property type="match status" value="1"/>
</dbReference>
<dbReference type="Gene3D" id="3.10.10.10">
    <property type="entry name" value="HIV Type 1 Reverse Transcriptase, subunit A, domain 1"/>
    <property type="match status" value="1"/>
</dbReference>
<gene>
    <name evidence="5" type="ORF">FOL47_011100</name>
</gene>
<feature type="compositionally biased region" description="Acidic residues" evidence="2">
    <location>
        <begin position="2489"/>
        <end position="2502"/>
    </location>
</feature>
<evidence type="ECO:0000256" key="1">
    <source>
        <dbReference type="ARBA" id="ARBA00022837"/>
    </source>
</evidence>
<evidence type="ECO:0000259" key="4">
    <source>
        <dbReference type="PROSITE" id="PS50994"/>
    </source>
</evidence>
<dbReference type="Pfam" id="PF05380">
    <property type="entry name" value="Peptidase_A17"/>
    <property type="match status" value="1"/>
</dbReference>
<dbReference type="GO" id="GO:0003676">
    <property type="term" value="F:nucleic acid binding"/>
    <property type="evidence" value="ECO:0007669"/>
    <property type="project" value="InterPro"/>
</dbReference>
<feature type="region of interest" description="Disordered" evidence="2">
    <location>
        <begin position="2275"/>
        <end position="2294"/>
    </location>
</feature>
<feature type="domain" description="EF-hand" evidence="3">
    <location>
        <begin position="2404"/>
        <end position="2439"/>
    </location>
</feature>
<feature type="region of interest" description="Disordered" evidence="2">
    <location>
        <begin position="2485"/>
        <end position="2504"/>
    </location>
</feature>
<dbReference type="SMART" id="SM00054">
    <property type="entry name" value="EFh"/>
    <property type="match status" value="2"/>
</dbReference>
<reference evidence="5 6" key="1">
    <citation type="submission" date="2020-04" db="EMBL/GenBank/DDBJ databases">
        <title>Perkinsus chesapeaki whole genome sequence.</title>
        <authorList>
            <person name="Bogema D.R."/>
        </authorList>
    </citation>
    <scope>NUCLEOTIDE SEQUENCE [LARGE SCALE GENOMIC DNA]</scope>
    <source>
        <strain evidence="5">ATCC PRA-425</strain>
    </source>
</reference>